<dbReference type="EMBL" id="SEYY01023709">
    <property type="protein sequence ID" value="KAB7494637.1"/>
    <property type="molecule type" value="Genomic_DNA"/>
</dbReference>
<evidence type="ECO:0000313" key="1">
    <source>
        <dbReference type="EMBL" id="KAB7494637.1"/>
    </source>
</evidence>
<dbReference type="OrthoDB" id="6328661at2759"/>
<protein>
    <submittedName>
        <fullName evidence="1">Uncharacterized protein</fullName>
    </submittedName>
</protein>
<reference evidence="1 2" key="1">
    <citation type="journal article" date="2019" name="PLoS Biol.">
        <title>Sex chromosomes control vertical transmission of feminizing Wolbachia symbionts in an isopod.</title>
        <authorList>
            <person name="Becking T."/>
            <person name="Chebbi M.A."/>
            <person name="Giraud I."/>
            <person name="Moumen B."/>
            <person name="Laverre T."/>
            <person name="Caubet Y."/>
            <person name="Peccoud J."/>
            <person name="Gilbert C."/>
            <person name="Cordaux R."/>
        </authorList>
    </citation>
    <scope>NUCLEOTIDE SEQUENCE [LARGE SCALE GENOMIC DNA]</scope>
    <source>
        <strain evidence="1">ANa2</strain>
        <tissue evidence="1">Whole body excluding digestive tract and cuticle</tissue>
    </source>
</reference>
<evidence type="ECO:0000313" key="2">
    <source>
        <dbReference type="Proteomes" id="UP000326759"/>
    </source>
</evidence>
<dbReference type="Proteomes" id="UP000326759">
    <property type="component" value="Unassembled WGS sequence"/>
</dbReference>
<dbReference type="AlphaFoldDB" id="A0A5N5SL01"/>
<sequence>MKEVINCPYIMNAVEIKGNAILCFEENGYQFQGIIQTDNNAQYTVYGTRSKRREARKMSRALCENKEMEQCGCQDEIDGPGVPVMYDIKIVDCEMGDEYSLRRVHGRNGKEVTIRCKCITFNTLQTYKGQRAEMEAHKILGSKFLGRGGKVYEGPIQLTADSDPEESRPWVL</sequence>
<accession>A0A5N5SL01</accession>
<proteinExistence type="predicted"/>
<keyword evidence="2" id="KW-1185">Reference proteome</keyword>
<gene>
    <name evidence="1" type="ORF">Anas_12311</name>
</gene>
<name>A0A5N5SL01_9CRUS</name>
<comment type="caution">
    <text evidence="1">The sequence shown here is derived from an EMBL/GenBank/DDBJ whole genome shotgun (WGS) entry which is preliminary data.</text>
</comment>
<organism evidence="1 2">
    <name type="scientific">Armadillidium nasatum</name>
    <dbReference type="NCBI Taxonomy" id="96803"/>
    <lineage>
        <taxon>Eukaryota</taxon>
        <taxon>Metazoa</taxon>
        <taxon>Ecdysozoa</taxon>
        <taxon>Arthropoda</taxon>
        <taxon>Crustacea</taxon>
        <taxon>Multicrustacea</taxon>
        <taxon>Malacostraca</taxon>
        <taxon>Eumalacostraca</taxon>
        <taxon>Peracarida</taxon>
        <taxon>Isopoda</taxon>
        <taxon>Oniscidea</taxon>
        <taxon>Crinocheta</taxon>
        <taxon>Armadillidiidae</taxon>
        <taxon>Armadillidium</taxon>
    </lineage>
</organism>